<sequence>MMWRCVCAGAFALTLLSSGVAQQADAAVKTPERDPVRVSCPPARHLNLKAPVGGSAIHTLSGRGNFIRIHQSYLSSITGVLTTSFKVYDGTAGSGETATAAAPLPGSDGKLRLAQQLKSRKIFFEPAEEVTLLDGSSDTGGSLGLECLDRAVSGTTEKRNITFAIGYDIEIDGLVTSLAAEVTCTARFTCEGDAIKKKKEDLVRQMRGLKCHRLKKVKNSPFTSGFVEVDCTAADCSLPEYSGDNWREIEEPLSPAALEGILSRQAATEAPQEQEAEATQAPGEASDNGDADAAMGGSSSVQRGLVCRGVKRMRRTEQGQLMVADCMEVDCSSPQYKGWEEHEVDLPERQVTHLLTTSDDSDILTLV</sequence>
<dbReference type="AlphaFoldDB" id="A0A0G4H8M4"/>
<organism evidence="3 4">
    <name type="scientific">Vitrella brassicaformis (strain CCMP3155)</name>
    <dbReference type="NCBI Taxonomy" id="1169540"/>
    <lineage>
        <taxon>Eukaryota</taxon>
        <taxon>Sar</taxon>
        <taxon>Alveolata</taxon>
        <taxon>Colpodellida</taxon>
        <taxon>Vitrellaceae</taxon>
        <taxon>Vitrella</taxon>
    </lineage>
</organism>
<proteinExistence type="predicted"/>
<name>A0A0G4H8M4_VITBC</name>
<gene>
    <name evidence="3" type="ORF">Vbra_19948</name>
</gene>
<protein>
    <submittedName>
        <fullName evidence="3">Uncharacterized protein</fullName>
    </submittedName>
</protein>
<evidence type="ECO:0000313" key="4">
    <source>
        <dbReference type="Proteomes" id="UP000041254"/>
    </source>
</evidence>
<keyword evidence="4" id="KW-1185">Reference proteome</keyword>
<feature type="region of interest" description="Disordered" evidence="1">
    <location>
        <begin position="264"/>
        <end position="298"/>
    </location>
</feature>
<evidence type="ECO:0000256" key="1">
    <source>
        <dbReference type="SAM" id="MobiDB-lite"/>
    </source>
</evidence>
<keyword evidence="2" id="KW-0732">Signal</keyword>
<feature type="compositionally biased region" description="Low complexity" evidence="1">
    <location>
        <begin position="265"/>
        <end position="285"/>
    </location>
</feature>
<dbReference type="InParanoid" id="A0A0G4H8M4"/>
<dbReference type="EMBL" id="CDMY01001064">
    <property type="protein sequence ID" value="CEM40136.1"/>
    <property type="molecule type" value="Genomic_DNA"/>
</dbReference>
<feature type="chain" id="PRO_5005191704" evidence="2">
    <location>
        <begin position="22"/>
        <end position="367"/>
    </location>
</feature>
<feature type="signal peptide" evidence="2">
    <location>
        <begin position="1"/>
        <end position="21"/>
    </location>
</feature>
<dbReference type="VEuPathDB" id="CryptoDB:Vbra_19948"/>
<reference evidence="3 4" key="1">
    <citation type="submission" date="2014-11" db="EMBL/GenBank/DDBJ databases">
        <authorList>
            <person name="Zhu J."/>
            <person name="Qi W."/>
            <person name="Song R."/>
        </authorList>
    </citation>
    <scope>NUCLEOTIDE SEQUENCE [LARGE SCALE GENOMIC DNA]</scope>
</reference>
<dbReference type="Proteomes" id="UP000041254">
    <property type="component" value="Unassembled WGS sequence"/>
</dbReference>
<evidence type="ECO:0000256" key="2">
    <source>
        <dbReference type="SAM" id="SignalP"/>
    </source>
</evidence>
<evidence type="ECO:0000313" key="3">
    <source>
        <dbReference type="EMBL" id="CEM40136.1"/>
    </source>
</evidence>
<accession>A0A0G4H8M4</accession>